<gene>
    <name evidence="1" type="ORF">X801_02233</name>
</gene>
<feature type="non-terminal residue" evidence="1">
    <location>
        <position position="157"/>
    </location>
</feature>
<dbReference type="EMBL" id="KV891965">
    <property type="protein sequence ID" value="OON21866.1"/>
    <property type="molecule type" value="Genomic_DNA"/>
</dbReference>
<sequence length="157" mass="16827">MSIEFLVNDVKVKLASPNRHSNALTQTRQAQFDCSTNSVISSELSPQECTVQSALQSDVAIAKYTSDELSSNAWAEITDGSARCSLDHTALHVVIAHIICLLARSHGHSMMEADHAEKALVRTDCLLRTNTLAEGGLYVYSGSALVGSAISIDPPVE</sequence>
<name>A0A1S8X5C7_OPIVI</name>
<proteinExistence type="predicted"/>
<reference evidence="1 2" key="1">
    <citation type="submission" date="2015-03" db="EMBL/GenBank/DDBJ databases">
        <title>Draft genome of the nematode, Opisthorchis viverrini.</title>
        <authorList>
            <person name="Mitreva M."/>
        </authorList>
    </citation>
    <scope>NUCLEOTIDE SEQUENCE [LARGE SCALE GENOMIC DNA]</scope>
    <source>
        <strain evidence="1">Khon Kaen</strain>
    </source>
</reference>
<dbReference type="AlphaFoldDB" id="A0A1S8X5C7"/>
<protein>
    <submittedName>
        <fullName evidence="1">Uncharacterized protein</fullName>
    </submittedName>
</protein>
<evidence type="ECO:0000313" key="2">
    <source>
        <dbReference type="Proteomes" id="UP000243686"/>
    </source>
</evidence>
<keyword evidence="2" id="KW-1185">Reference proteome</keyword>
<accession>A0A1S8X5C7</accession>
<organism evidence="1 2">
    <name type="scientific">Opisthorchis viverrini</name>
    <name type="common">Southeast Asian liver fluke</name>
    <dbReference type="NCBI Taxonomy" id="6198"/>
    <lineage>
        <taxon>Eukaryota</taxon>
        <taxon>Metazoa</taxon>
        <taxon>Spiralia</taxon>
        <taxon>Lophotrochozoa</taxon>
        <taxon>Platyhelminthes</taxon>
        <taxon>Trematoda</taxon>
        <taxon>Digenea</taxon>
        <taxon>Opisthorchiida</taxon>
        <taxon>Opisthorchiata</taxon>
        <taxon>Opisthorchiidae</taxon>
        <taxon>Opisthorchis</taxon>
    </lineage>
</organism>
<dbReference type="Proteomes" id="UP000243686">
    <property type="component" value="Unassembled WGS sequence"/>
</dbReference>
<evidence type="ECO:0000313" key="1">
    <source>
        <dbReference type="EMBL" id="OON21866.1"/>
    </source>
</evidence>